<feature type="region of interest" description="Disordered" evidence="1">
    <location>
        <begin position="338"/>
        <end position="406"/>
    </location>
</feature>
<feature type="compositionally biased region" description="Basic and acidic residues" evidence="1">
    <location>
        <begin position="179"/>
        <end position="190"/>
    </location>
</feature>
<dbReference type="Proteomes" id="UP000006906">
    <property type="component" value="Chromosome 10"/>
</dbReference>
<accession>A0A2K3DC40</accession>
<dbReference type="GO" id="GO:0008080">
    <property type="term" value="F:N-acetyltransferase activity"/>
    <property type="evidence" value="ECO:0000318"/>
    <property type="project" value="GO_Central"/>
</dbReference>
<keyword evidence="4" id="KW-1185">Reference proteome</keyword>
<organism evidence="3 4">
    <name type="scientific">Chlamydomonas reinhardtii</name>
    <name type="common">Chlamydomonas smithii</name>
    <dbReference type="NCBI Taxonomy" id="3055"/>
    <lineage>
        <taxon>Eukaryota</taxon>
        <taxon>Viridiplantae</taxon>
        <taxon>Chlorophyta</taxon>
        <taxon>core chlorophytes</taxon>
        <taxon>Chlorophyceae</taxon>
        <taxon>CS clade</taxon>
        <taxon>Chlamydomonadales</taxon>
        <taxon>Chlamydomonadaceae</taxon>
        <taxon>Chlamydomonas</taxon>
    </lineage>
</organism>
<dbReference type="Pfam" id="PF00583">
    <property type="entry name" value="Acetyltransf_1"/>
    <property type="match status" value="1"/>
</dbReference>
<feature type="domain" description="N-acetyltransferase" evidence="2">
    <location>
        <begin position="207"/>
        <end position="339"/>
    </location>
</feature>
<feature type="compositionally biased region" description="Low complexity" evidence="1">
    <location>
        <begin position="130"/>
        <end position="148"/>
    </location>
</feature>
<feature type="compositionally biased region" description="Low complexity" evidence="1">
    <location>
        <begin position="461"/>
        <end position="477"/>
    </location>
</feature>
<dbReference type="STRING" id="3055.A0A2K3DC40"/>
<proteinExistence type="predicted"/>
<dbReference type="Gramene" id="PNW78101">
    <property type="protein sequence ID" value="PNW78101"/>
    <property type="gene ID" value="CHLRE_10g464264v5"/>
</dbReference>
<evidence type="ECO:0000313" key="4">
    <source>
        <dbReference type="Proteomes" id="UP000006906"/>
    </source>
</evidence>
<sequence>MRGLRAPCPLTAGSRFRRPHVVVCSTPASAWGASRQGSGSSKSYPSLSYSVNRRDISGAELALLLSASRAADLADPGQPLALHAYSYWCSQAGVRHATKLELALRRSVATVACFTTLDVYGEAEAEALRQQHQQQGEGGSSRSPSGSGSSNGAGGVRSGSPLGLGLGRNLVAGEEECPLTHEQHERERAARLGGGGGGGGAGEWPKPPVPRGTPDMEWNWLRPSSTSSGSSSGASSSSSSGGGGPFGRPAAASRKQLVGFARATGDNSLVATVYDVAVHPSMRGLGIGHRLVKLLLQQVQARAVYDIGVITPCSLGGFWERCSFEDDREDSTYMVFTGRSSTSSSSRNGGCSSSSSNGAGGHGASWADDVSDGSERAASGEGSGSLGLWSQQQPQQEQEVEDDAGLRRGSWEWREGTGSGEASDLAVAAAAAASRVQYGSQQWSDVSGGSSGGDSDGFDAGGHSNWGQQEPGQQRQQQQHEEAGWGVGGLEGPGGMLDECGCWTPHTTQALLERADLGHWAAAQQSESLRRLLDAKLQRLKEGGGRAGEPGAGTAAAARARGPRWTGLGGRSRGVPALPSPGNGVGLGGNSGNGSG</sequence>
<name>A0A2K3DC40_CHLRE</name>
<dbReference type="InterPro" id="IPR000182">
    <property type="entry name" value="GNAT_dom"/>
</dbReference>
<dbReference type="InterPro" id="IPR039143">
    <property type="entry name" value="GNPNAT1-like"/>
</dbReference>
<reference evidence="3 4" key="1">
    <citation type="journal article" date="2007" name="Science">
        <title>The Chlamydomonas genome reveals the evolution of key animal and plant functions.</title>
        <authorList>
            <person name="Merchant S.S."/>
            <person name="Prochnik S.E."/>
            <person name="Vallon O."/>
            <person name="Harris E.H."/>
            <person name="Karpowicz S.J."/>
            <person name="Witman G.B."/>
            <person name="Terry A."/>
            <person name="Salamov A."/>
            <person name="Fritz-Laylin L.K."/>
            <person name="Marechal-Drouard L."/>
            <person name="Marshall W.F."/>
            <person name="Qu L.H."/>
            <person name="Nelson D.R."/>
            <person name="Sanderfoot A.A."/>
            <person name="Spalding M.H."/>
            <person name="Kapitonov V.V."/>
            <person name="Ren Q."/>
            <person name="Ferris P."/>
            <person name="Lindquist E."/>
            <person name="Shapiro H."/>
            <person name="Lucas S.M."/>
            <person name="Grimwood J."/>
            <person name="Schmutz J."/>
            <person name="Cardol P."/>
            <person name="Cerutti H."/>
            <person name="Chanfreau G."/>
            <person name="Chen C.L."/>
            <person name="Cognat V."/>
            <person name="Croft M.T."/>
            <person name="Dent R."/>
            <person name="Dutcher S."/>
            <person name="Fernandez E."/>
            <person name="Fukuzawa H."/>
            <person name="Gonzalez-Ballester D."/>
            <person name="Gonzalez-Halphen D."/>
            <person name="Hallmann A."/>
            <person name="Hanikenne M."/>
            <person name="Hippler M."/>
            <person name="Inwood W."/>
            <person name="Jabbari K."/>
            <person name="Kalanon M."/>
            <person name="Kuras R."/>
            <person name="Lefebvre P.A."/>
            <person name="Lemaire S.D."/>
            <person name="Lobanov A.V."/>
            <person name="Lohr M."/>
            <person name="Manuell A."/>
            <person name="Meier I."/>
            <person name="Mets L."/>
            <person name="Mittag M."/>
            <person name="Mittelmeier T."/>
            <person name="Moroney J.V."/>
            <person name="Moseley J."/>
            <person name="Napoli C."/>
            <person name="Nedelcu A.M."/>
            <person name="Niyogi K."/>
            <person name="Novoselov S.V."/>
            <person name="Paulsen I.T."/>
            <person name="Pazour G."/>
            <person name="Purton S."/>
            <person name="Ral J.P."/>
            <person name="Riano-Pachon D.M."/>
            <person name="Riekhof W."/>
            <person name="Rymarquis L."/>
            <person name="Schroda M."/>
            <person name="Stern D."/>
            <person name="Umen J."/>
            <person name="Willows R."/>
            <person name="Wilson N."/>
            <person name="Zimmer S.L."/>
            <person name="Allmer J."/>
            <person name="Balk J."/>
            <person name="Bisova K."/>
            <person name="Chen C.J."/>
            <person name="Elias M."/>
            <person name="Gendler K."/>
            <person name="Hauser C."/>
            <person name="Lamb M.R."/>
            <person name="Ledford H."/>
            <person name="Long J.C."/>
            <person name="Minagawa J."/>
            <person name="Page M.D."/>
            <person name="Pan J."/>
            <person name="Pootakham W."/>
            <person name="Roje S."/>
            <person name="Rose A."/>
            <person name="Stahlberg E."/>
            <person name="Terauchi A.M."/>
            <person name="Yang P."/>
            <person name="Ball S."/>
            <person name="Bowler C."/>
            <person name="Dieckmann C.L."/>
            <person name="Gladyshev V.N."/>
            <person name="Green P."/>
            <person name="Jorgensen R."/>
            <person name="Mayfield S."/>
            <person name="Mueller-Roeber B."/>
            <person name="Rajamani S."/>
            <person name="Sayre R.T."/>
            <person name="Brokstein P."/>
            <person name="Dubchak I."/>
            <person name="Goodstein D."/>
            <person name="Hornick L."/>
            <person name="Huang Y.W."/>
            <person name="Jhaveri J."/>
            <person name="Luo Y."/>
            <person name="Martinez D."/>
            <person name="Ngau W.C."/>
            <person name="Otillar B."/>
            <person name="Poliakov A."/>
            <person name="Porter A."/>
            <person name="Szajkowski L."/>
            <person name="Werner G."/>
            <person name="Zhou K."/>
            <person name="Grigoriev I.V."/>
            <person name="Rokhsar D.S."/>
            <person name="Grossman A.R."/>
        </authorList>
    </citation>
    <scope>NUCLEOTIDE SEQUENCE [LARGE SCALE GENOMIC DNA]</scope>
    <source>
        <strain evidence="4">CC-503</strain>
    </source>
</reference>
<dbReference type="OrthoDB" id="2744543at2759"/>
<dbReference type="EMBL" id="CM008971">
    <property type="protein sequence ID" value="PNW78101.1"/>
    <property type="molecule type" value="Genomic_DNA"/>
</dbReference>
<feature type="region of interest" description="Disordered" evidence="1">
    <location>
        <begin position="542"/>
        <end position="596"/>
    </location>
</feature>
<dbReference type="PANTHER" id="PTHR13355:SF15">
    <property type="entry name" value="GCN5-RELATED N-ACETYLTRANSFERASE 3, CHLOROPLASTIC"/>
    <property type="match status" value="1"/>
</dbReference>
<dbReference type="UniPathway" id="UPA00113">
    <property type="reaction ID" value="UER00529"/>
</dbReference>
<feature type="compositionally biased region" description="Low complexity" evidence="1">
    <location>
        <begin position="376"/>
        <end position="397"/>
    </location>
</feature>
<dbReference type="GeneID" id="5724173"/>
<feature type="region of interest" description="Disordered" evidence="1">
    <location>
        <begin position="179"/>
        <end position="250"/>
    </location>
</feature>
<dbReference type="SUPFAM" id="SSF55729">
    <property type="entry name" value="Acyl-CoA N-acyltransferases (Nat)"/>
    <property type="match status" value="1"/>
</dbReference>
<evidence type="ECO:0000256" key="1">
    <source>
        <dbReference type="SAM" id="MobiDB-lite"/>
    </source>
</evidence>
<dbReference type="GO" id="GO:0006048">
    <property type="term" value="P:UDP-N-acetylglucosamine biosynthetic process"/>
    <property type="evidence" value="ECO:0007669"/>
    <property type="project" value="UniProtKB-UniPathway"/>
</dbReference>
<evidence type="ECO:0000259" key="2">
    <source>
        <dbReference type="PROSITE" id="PS51186"/>
    </source>
</evidence>
<dbReference type="InterPro" id="IPR016181">
    <property type="entry name" value="Acyl_CoA_acyltransferase"/>
</dbReference>
<feature type="compositionally biased region" description="Gly residues" evidence="1">
    <location>
        <begin position="192"/>
        <end position="202"/>
    </location>
</feature>
<dbReference type="PANTHER" id="PTHR13355">
    <property type="entry name" value="GLUCOSAMINE 6-PHOSPHATE N-ACETYLTRANSFERASE"/>
    <property type="match status" value="1"/>
</dbReference>
<feature type="compositionally biased region" description="Gly residues" evidence="1">
    <location>
        <begin position="149"/>
        <end position="166"/>
    </location>
</feature>
<gene>
    <name evidence="3" type="ORF">CHLRE_10g464264v5</name>
</gene>
<feature type="compositionally biased region" description="Low complexity" evidence="1">
    <location>
        <begin position="338"/>
        <end position="357"/>
    </location>
</feature>
<evidence type="ECO:0000313" key="3">
    <source>
        <dbReference type="EMBL" id="PNW78101.1"/>
    </source>
</evidence>
<dbReference type="KEGG" id="cre:CHLRE_10g464264v5"/>
<feature type="compositionally biased region" description="Gly residues" evidence="1">
    <location>
        <begin position="583"/>
        <end position="596"/>
    </location>
</feature>
<dbReference type="PROSITE" id="PS51186">
    <property type="entry name" value="GNAT"/>
    <property type="match status" value="1"/>
</dbReference>
<feature type="region of interest" description="Disordered" evidence="1">
    <location>
        <begin position="441"/>
        <end position="491"/>
    </location>
</feature>
<dbReference type="RefSeq" id="XP_042920615.1">
    <property type="nucleotide sequence ID" value="XM_043067218.1"/>
</dbReference>
<protein>
    <recommendedName>
        <fullName evidence="2">N-acetyltransferase domain-containing protein</fullName>
    </recommendedName>
</protein>
<dbReference type="Gene3D" id="3.40.630.30">
    <property type="match status" value="1"/>
</dbReference>
<feature type="compositionally biased region" description="Low complexity" evidence="1">
    <location>
        <begin position="552"/>
        <end position="564"/>
    </location>
</feature>
<feature type="compositionally biased region" description="Low complexity" evidence="1">
    <location>
        <begin position="222"/>
        <end position="239"/>
    </location>
</feature>
<feature type="region of interest" description="Disordered" evidence="1">
    <location>
        <begin position="127"/>
        <end position="167"/>
    </location>
</feature>
<dbReference type="AlphaFoldDB" id="A0A2K3DC40"/>
<dbReference type="InParanoid" id="A0A2K3DC40"/>
<dbReference type="CDD" id="cd04301">
    <property type="entry name" value="NAT_SF"/>
    <property type="match status" value="1"/>
</dbReference>